<dbReference type="SUPFAM" id="SSF82185">
    <property type="entry name" value="Histone H3 K4-specific methyltransferase SET7/9 N-terminal domain"/>
    <property type="match status" value="1"/>
</dbReference>
<keyword evidence="3" id="KW-1185">Reference proteome</keyword>
<comment type="caution">
    <text evidence="2">The sequence shown here is derived from an EMBL/GenBank/DDBJ whole genome shotgun (WGS) entry which is preliminary data.</text>
</comment>
<sequence>MFIGKNLLLASSLVLAAVGASAEIVDGVRQLPSYPQVTKTSLQFDKSLLLFNKASGFFCGANDWKTRASVSEQGYRVFVSKHLDSKGAWDGKTVILKDSVEKNNSGALVNKILMVWAAEDGASWVDWNNQADTLWTIAPAGDNYRISVSNENPVCNTAGTFYGTQKGNVEETRLFWNLPLDKVNADWYFVDPAVFAKEKESFDAAIAEYKKALEIFKVAEGLKVLLDEAEASHVDVAAQKAVYLNEKATKEEIEAAIQAVKTALAAVEEGKVTADNPVDKTSLITNPSYDKNNNDGWSGDKPAFQSHTDAEFYQKKFNVYQKITSAPKGVYALNLQAFYRSGFSNVAYENYKSMTGYDAKLYAVNGADTVVANIVNPFSEALTEAKGMNESSVEDGGVTYYIPNNMETAEAYFKDGLYNNTVFFATEDGSMTIGMFKNNSDQPSGNWVLFDNWGLKYYGSGADAYTLWLEDVKKSAKDYSQLPDGMLITDGMVSNYTNVIRSFVKASNKAEVLDAIAKINGESAKIEANLAAWKEYQEALVKGKKIANDESIVGQDKSDLADYIDLESEDIISGLSLTTDEVKAETAKVLAMIDAAIKNGITPGTDVTDKYLVNADFEVKDKGWTVKKANGGNVAYGGTTTNKCFEAWNNSNFDVYQEVNSAPVGVYEISVQGFYRYMRGANAYNAYQEGTAPNDVVNIYVNNRNAHFKSVFDEKVENGQMYSVTDDNPPFVDPEEAYWYPNDMANSSIAFANGLYKATSFGVVAKAGDVLRIGVKGATNQQGDSWAIWDDFKMVFRGTDAEVVKPLLTDVIADLKKTIDEGKTVGKSVLENANTVLAGSEEAVNGSDGKAMFQALCDALAANESMATSADLFAKLSLKAEELNAAYLSSEAAEATKSEAAALFIEITDGISAGTIEDGDVAGYMEKIEGMIIKLAIPAEAANASDDNPVDMTQLIKTPTFDDGLGANSVAGWEGTEGYNFGNDDTQKAALAIEFYSKTFDINQTIKGLPNGTYKVAVSALYRFGSIADDYAAYKADPSVAGNAFVYAVTGGDSIKAPVCLLASGANEDLGIAGTSNISGTDLYVPNSMVSAVAYFTDLKAYANEIIVKVTDGTLKIGLKKPVKLDNDWVIMDNWTLTYYGENSTKEPTDGIDNVNAAEAAKVEIFNINGIKVNRLAKGVNIIKTTSADGRITVKKVYVR</sequence>
<dbReference type="EMBL" id="JACJJL010000003">
    <property type="protein sequence ID" value="MBM6660651.1"/>
    <property type="molecule type" value="Genomic_DNA"/>
</dbReference>
<accession>A0A938WKG6</accession>
<protein>
    <submittedName>
        <fullName evidence="2">Uncharacterized protein</fullName>
    </submittedName>
</protein>
<dbReference type="AlphaFoldDB" id="A0A938WKG6"/>
<reference evidence="2 3" key="1">
    <citation type="journal article" date="2021" name="Sci. Rep.">
        <title>The distribution of antibiotic resistance genes in chicken gut microbiota commensals.</title>
        <authorList>
            <person name="Juricova H."/>
            <person name="Matiasovicova J."/>
            <person name="Kubasova T."/>
            <person name="Cejkova D."/>
            <person name="Rychlik I."/>
        </authorList>
    </citation>
    <scope>NUCLEOTIDE SEQUENCE [LARGE SCALE GENOMIC DNA]</scope>
    <source>
        <strain evidence="2 3">An819</strain>
    </source>
</reference>
<evidence type="ECO:0000313" key="2">
    <source>
        <dbReference type="EMBL" id="MBM6660651.1"/>
    </source>
</evidence>
<organism evidence="2 3">
    <name type="scientific">Marseilla massiliensis</name>
    <dbReference type="NCBI Taxonomy" id="1841864"/>
    <lineage>
        <taxon>Bacteria</taxon>
        <taxon>Pseudomonadati</taxon>
        <taxon>Bacteroidota</taxon>
        <taxon>Bacteroidia</taxon>
        <taxon>Bacteroidales</taxon>
        <taxon>Prevotellaceae</taxon>
        <taxon>Marseilla</taxon>
    </lineage>
</organism>
<dbReference type="Proteomes" id="UP000764045">
    <property type="component" value="Unassembled WGS sequence"/>
</dbReference>
<name>A0A938WKG6_9BACT</name>
<proteinExistence type="predicted"/>
<feature type="chain" id="PRO_5037497341" evidence="1">
    <location>
        <begin position="17"/>
        <end position="1200"/>
    </location>
</feature>
<gene>
    <name evidence="2" type="ORF">H6B30_02610</name>
</gene>
<evidence type="ECO:0000313" key="3">
    <source>
        <dbReference type="Proteomes" id="UP000764045"/>
    </source>
</evidence>
<evidence type="ECO:0000256" key="1">
    <source>
        <dbReference type="SAM" id="SignalP"/>
    </source>
</evidence>
<feature type="signal peptide" evidence="1">
    <location>
        <begin position="1"/>
        <end position="16"/>
    </location>
</feature>
<keyword evidence="1" id="KW-0732">Signal</keyword>